<dbReference type="EMBL" id="LAZR01042482">
    <property type="protein sequence ID" value="KKL09435.1"/>
    <property type="molecule type" value="Genomic_DNA"/>
</dbReference>
<proteinExistence type="predicted"/>
<gene>
    <name evidence="1" type="ORF">LCGC14_2565900</name>
</gene>
<dbReference type="Gene3D" id="3.30.1490.70">
    <property type="match status" value="1"/>
</dbReference>
<feature type="non-terminal residue" evidence="1">
    <location>
        <position position="1"/>
    </location>
</feature>
<dbReference type="AlphaFoldDB" id="A0A0F9AJ67"/>
<organism evidence="1">
    <name type="scientific">marine sediment metagenome</name>
    <dbReference type="NCBI Taxonomy" id="412755"/>
    <lineage>
        <taxon>unclassified sequences</taxon>
        <taxon>metagenomes</taxon>
        <taxon>ecological metagenomes</taxon>
    </lineage>
</organism>
<evidence type="ECO:0000313" key="1">
    <source>
        <dbReference type="EMBL" id="KKL09435.1"/>
    </source>
</evidence>
<name>A0A0F9AJ67_9ZZZZ</name>
<reference evidence="1" key="1">
    <citation type="journal article" date="2015" name="Nature">
        <title>Complex archaea that bridge the gap between prokaryotes and eukaryotes.</title>
        <authorList>
            <person name="Spang A."/>
            <person name="Saw J.H."/>
            <person name="Jorgensen S.L."/>
            <person name="Zaremba-Niedzwiedzka K."/>
            <person name="Martijn J."/>
            <person name="Lind A.E."/>
            <person name="van Eijk R."/>
            <person name="Schleper C."/>
            <person name="Guy L."/>
            <person name="Ettema T.J."/>
        </authorList>
    </citation>
    <scope>NUCLEOTIDE SEQUENCE</scope>
</reference>
<protein>
    <submittedName>
        <fullName evidence="1">Uncharacterized protein</fullName>
    </submittedName>
</protein>
<sequence>NLKFLVFDIRICGLWLSVPKAETLTERLGLEFVSYQKIEATVGQMKVQAYMPSMQAQRNMVGTSVENGVLVITEYKEREGVVLRPLIELTKNNGERIIAKYKIEKFQETKKKRTLISEEKLQVLIKADEIAEEWVTNMRLTHILDTFPGADIRQTGCIIKNMIGDIKRESEKEVIWSKEVEKAIGKNTAQLFKKRLQSNLEEK</sequence>
<accession>A0A0F9AJ67</accession>
<comment type="caution">
    <text evidence="1">The sequence shown here is derived from an EMBL/GenBank/DDBJ whole genome shotgun (WGS) entry which is preliminary data.</text>
</comment>